<evidence type="ECO:0000313" key="3">
    <source>
        <dbReference type="Proteomes" id="UP001286456"/>
    </source>
</evidence>
<feature type="compositionally biased region" description="Polar residues" evidence="1">
    <location>
        <begin position="37"/>
        <end position="48"/>
    </location>
</feature>
<feature type="region of interest" description="Disordered" evidence="1">
    <location>
        <begin position="475"/>
        <end position="506"/>
    </location>
</feature>
<feature type="compositionally biased region" description="Basic and acidic residues" evidence="1">
    <location>
        <begin position="26"/>
        <end position="36"/>
    </location>
</feature>
<feature type="region of interest" description="Disordered" evidence="1">
    <location>
        <begin position="1"/>
        <end position="102"/>
    </location>
</feature>
<comment type="caution">
    <text evidence="2">The sequence shown here is derived from an EMBL/GenBank/DDBJ whole genome shotgun (WGS) entry which is preliminary data.</text>
</comment>
<gene>
    <name evidence="2" type="ORF">B0T19DRAFT_443266</name>
</gene>
<dbReference type="Proteomes" id="UP001286456">
    <property type="component" value="Unassembled WGS sequence"/>
</dbReference>
<evidence type="ECO:0000313" key="2">
    <source>
        <dbReference type="EMBL" id="KAK3323795.1"/>
    </source>
</evidence>
<dbReference type="EMBL" id="JAUEPO010000004">
    <property type="protein sequence ID" value="KAK3323795.1"/>
    <property type="molecule type" value="Genomic_DNA"/>
</dbReference>
<keyword evidence="3" id="KW-1185">Reference proteome</keyword>
<organism evidence="2 3">
    <name type="scientific">Cercophora scortea</name>
    <dbReference type="NCBI Taxonomy" id="314031"/>
    <lineage>
        <taxon>Eukaryota</taxon>
        <taxon>Fungi</taxon>
        <taxon>Dikarya</taxon>
        <taxon>Ascomycota</taxon>
        <taxon>Pezizomycotina</taxon>
        <taxon>Sordariomycetes</taxon>
        <taxon>Sordariomycetidae</taxon>
        <taxon>Sordariales</taxon>
        <taxon>Lasiosphaeriaceae</taxon>
        <taxon>Cercophora</taxon>
    </lineage>
</organism>
<dbReference type="GO" id="GO:0031047">
    <property type="term" value="P:regulatory ncRNA-mediated gene silencing"/>
    <property type="evidence" value="ECO:0007669"/>
    <property type="project" value="InterPro"/>
</dbReference>
<name>A0AAE0M9E9_9PEZI</name>
<reference evidence="2" key="2">
    <citation type="submission" date="2023-06" db="EMBL/GenBank/DDBJ databases">
        <authorList>
            <consortium name="Lawrence Berkeley National Laboratory"/>
            <person name="Haridas S."/>
            <person name="Hensen N."/>
            <person name="Bonometti L."/>
            <person name="Westerberg I."/>
            <person name="Brannstrom I.O."/>
            <person name="Guillou S."/>
            <person name="Cros-Aarteil S."/>
            <person name="Calhoun S."/>
            <person name="Kuo A."/>
            <person name="Mondo S."/>
            <person name="Pangilinan J."/>
            <person name="Riley R."/>
            <person name="Labutti K."/>
            <person name="Andreopoulos B."/>
            <person name="Lipzen A."/>
            <person name="Chen C."/>
            <person name="Yanf M."/>
            <person name="Daum C."/>
            <person name="Ng V."/>
            <person name="Clum A."/>
            <person name="Steindorff A."/>
            <person name="Ohm R."/>
            <person name="Martin F."/>
            <person name="Silar P."/>
            <person name="Natvig D."/>
            <person name="Lalanne C."/>
            <person name="Gautier V."/>
            <person name="Ament-Velasquez S.L."/>
            <person name="Kruys A."/>
            <person name="Hutchinson M.I."/>
            <person name="Powell A.J."/>
            <person name="Barry K."/>
            <person name="Miller A.N."/>
            <person name="Grigoriev I.V."/>
            <person name="Debuchy R."/>
            <person name="Gladieux P."/>
            <person name="Thoren M.H."/>
            <person name="Johannesson H."/>
        </authorList>
    </citation>
    <scope>NUCLEOTIDE SEQUENCE</scope>
    <source>
        <strain evidence="2">SMH4131-1</strain>
    </source>
</reference>
<accession>A0AAE0M9E9</accession>
<reference evidence="2" key="1">
    <citation type="journal article" date="2023" name="Mol. Phylogenet. Evol.">
        <title>Genome-scale phylogeny and comparative genomics of the fungal order Sordariales.</title>
        <authorList>
            <person name="Hensen N."/>
            <person name="Bonometti L."/>
            <person name="Westerberg I."/>
            <person name="Brannstrom I.O."/>
            <person name="Guillou S."/>
            <person name="Cros-Aarteil S."/>
            <person name="Calhoun S."/>
            <person name="Haridas S."/>
            <person name="Kuo A."/>
            <person name="Mondo S."/>
            <person name="Pangilinan J."/>
            <person name="Riley R."/>
            <person name="LaButti K."/>
            <person name="Andreopoulos B."/>
            <person name="Lipzen A."/>
            <person name="Chen C."/>
            <person name="Yan M."/>
            <person name="Daum C."/>
            <person name="Ng V."/>
            <person name="Clum A."/>
            <person name="Steindorff A."/>
            <person name="Ohm R.A."/>
            <person name="Martin F."/>
            <person name="Silar P."/>
            <person name="Natvig D.O."/>
            <person name="Lalanne C."/>
            <person name="Gautier V."/>
            <person name="Ament-Velasquez S.L."/>
            <person name="Kruys A."/>
            <person name="Hutchinson M.I."/>
            <person name="Powell A.J."/>
            <person name="Barry K."/>
            <person name="Miller A.N."/>
            <person name="Grigoriev I.V."/>
            <person name="Debuchy R."/>
            <person name="Gladieux P."/>
            <person name="Hiltunen Thoren M."/>
            <person name="Johannesson H."/>
        </authorList>
    </citation>
    <scope>NUCLEOTIDE SEQUENCE</scope>
    <source>
        <strain evidence="2">SMH4131-1</strain>
    </source>
</reference>
<sequence>MASLPNLTSAPAEEAPKDTLNVSLPERPKTSEHQGQNEDQGQSQNEGQGHSEAPGENPGEAKEKLDVDITETYPANKKKGKKRSGKSKKPTGFEEFFCDPPLTPDEYEEERASTYPSHRPFVDRIEECVQRFRARRRMDSDRNLFFSRYLFLGGVDSSPRQFQSTRNLGDETLEDATKAEVREITADDVIQRGADADPRCYNPNNPEHWDVDFSGVAAGFFSESLVRLGGGDSSLYRKGVEVVSNFLKYVDGHDVCPEYADDLKNAQKICRDALEEMPSITKALSLLPGEFHNAGRVLFCNDDDDQLSSFDNLLNTEQPIDDRLARIRVGVTMAVFPDPKRMMPILDVTVIKSYEKSFEICEVSLPGNQTLAKYKAINQHLGGDTQVKPCGWIVARQTTVLDGWDNTAPEPISGGPTETFFLEEEILRLLKVGMKMNMGVRVLSNGINIIKYVKDVYPTFYTFLPQELMLAYKEPIPNPRPAPNVNDPNVEEDTPGGALTGDLADE</sequence>
<protein>
    <submittedName>
        <fullName evidence="2">Argonaute siRNA chaperone complex subunit Arb1-domain-containing protein</fullName>
    </submittedName>
</protein>
<dbReference type="InterPro" id="IPR018606">
    <property type="entry name" value="Arb1"/>
</dbReference>
<dbReference type="AlphaFoldDB" id="A0AAE0M9E9"/>
<dbReference type="Pfam" id="PF09692">
    <property type="entry name" value="Arb1"/>
    <property type="match status" value="1"/>
</dbReference>
<evidence type="ECO:0000256" key="1">
    <source>
        <dbReference type="SAM" id="MobiDB-lite"/>
    </source>
</evidence>
<dbReference type="GO" id="GO:0033167">
    <property type="term" value="C:ARC complex"/>
    <property type="evidence" value="ECO:0007669"/>
    <property type="project" value="InterPro"/>
</dbReference>
<feature type="compositionally biased region" description="Basic residues" evidence="1">
    <location>
        <begin position="76"/>
        <end position="89"/>
    </location>
</feature>
<proteinExistence type="predicted"/>